<evidence type="ECO:0000259" key="1">
    <source>
        <dbReference type="PROSITE" id="PS51186"/>
    </source>
</evidence>
<evidence type="ECO:0000313" key="3">
    <source>
        <dbReference type="Proteomes" id="UP000638560"/>
    </source>
</evidence>
<proteinExistence type="predicted"/>
<sequence length="279" mass="29822">MPPTDLTRIGARAEAELFYQFGAVAPASAAEALGITVGRIGDGVVLSVRRDPMGGFWNKAIGFGLTEPVTDRLVTEILDFHRRHGSPSAQLQITPEVLPDNWAEIIAAHGLTPGGVLVKFAGEAASVKPATTDLRVGRIGERDIDEWAALTIEVFAGPHEHLAALLAATARTDSFQGFAAWDGDQMVGAANLFLYGETAHLNSGVTRKSHRNRGVQSALIAARAEYAVAAGHRWLVSEVAKPAVEGGNPSLNNMVRAGLIQQYDRTTWIWRPESAAEQG</sequence>
<dbReference type="RefSeq" id="WP_196202910.1">
    <property type="nucleotide sequence ID" value="NZ_JADPUN010000192.1"/>
</dbReference>
<keyword evidence="3" id="KW-1185">Reference proteome</keyword>
<reference evidence="2 3" key="1">
    <citation type="submission" date="2020-11" db="EMBL/GenBank/DDBJ databases">
        <title>A novel isolate from a Black sea contaminated sediment with potential to produce alkanes: Plantactinospora alkalitolerans sp. nov.</title>
        <authorList>
            <person name="Carro L."/>
            <person name="Veyisoglu A."/>
            <person name="Guven K."/>
            <person name="Schumann P."/>
            <person name="Klenk H.-P."/>
            <person name="Sahin N."/>
        </authorList>
    </citation>
    <scope>NUCLEOTIDE SEQUENCE [LARGE SCALE GENOMIC DNA]</scope>
    <source>
        <strain evidence="2 3">S1510</strain>
    </source>
</reference>
<name>A0ABS0GZQ1_9ACTN</name>
<accession>A0ABS0GZQ1</accession>
<dbReference type="InterPro" id="IPR016181">
    <property type="entry name" value="Acyl_CoA_acyltransferase"/>
</dbReference>
<evidence type="ECO:0000313" key="2">
    <source>
        <dbReference type="EMBL" id="MBF9131352.1"/>
    </source>
</evidence>
<dbReference type="Gene3D" id="3.40.630.30">
    <property type="match status" value="1"/>
</dbReference>
<dbReference type="Proteomes" id="UP000638560">
    <property type="component" value="Unassembled WGS sequence"/>
</dbReference>
<gene>
    <name evidence="2" type="ORF">I0C86_20640</name>
</gene>
<organism evidence="2 3">
    <name type="scientific">Plantactinospora alkalitolerans</name>
    <dbReference type="NCBI Taxonomy" id="2789879"/>
    <lineage>
        <taxon>Bacteria</taxon>
        <taxon>Bacillati</taxon>
        <taxon>Actinomycetota</taxon>
        <taxon>Actinomycetes</taxon>
        <taxon>Micromonosporales</taxon>
        <taxon>Micromonosporaceae</taxon>
        <taxon>Plantactinospora</taxon>
    </lineage>
</organism>
<comment type="caution">
    <text evidence="2">The sequence shown here is derived from an EMBL/GenBank/DDBJ whole genome shotgun (WGS) entry which is preliminary data.</text>
</comment>
<protein>
    <submittedName>
        <fullName evidence="2">GNAT family N-acetyltransferase</fullName>
    </submittedName>
</protein>
<feature type="domain" description="N-acetyltransferase" evidence="1">
    <location>
        <begin position="134"/>
        <end position="279"/>
    </location>
</feature>
<dbReference type="Pfam" id="PF00583">
    <property type="entry name" value="Acetyltransf_1"/>
    <property type="match status" value="1"/>
</dbReference>
<dbReference type="InterPro" id="IPR000182">
    <property type="entry name" value="GNAT_dom"/>
</dbReference>
<dbReference type="PROSITE" id="PS51186">
    <property type="entry name" value="GNAT"/>
    <property type="match status" value="1"/>
</dbReference>
<dbReference type="EMBL" id="JADPUN010000192">
    <property type="protein sequence ID" value="MBF9131352.1"/>
    <property type="molecule type" value="Genomic_DNA"/>
</dbReference>
<dbReference type="SUPFAM" id="SSF55729">
    <property type="entry name" value="Acyl-CoA N-acyltransferases (Nat)"/>
    <property type="match status" value="1"/>
</dbReference>